<evidence type="ECO:0000313" key="2">
    <source>
        <dbReference type="EMBL" id="KAF8003356.1"/>
    </source>
</evidence>
<gene>
    <name evidence="2" type="ORF">HF325_002601</name>
</gene>
<evidence type="ECO:0000256" key="1">
    <source>
        <dbReference type="SAM" id="SignalP"/>
    </source>
</evidence>
<feature type="chain" id="PRO_5034008061" evidence="1">
    <location>
        <begin position="18"/>
        <end position="169"/>
    </location>
</feature>
<protein>
    <submittedName>
        <fullName evidence="2">Uncharacterized protein</fullName>
    </submittedName>
</protein>
<dbReference type="Proteomes" id="UP000649328">
    <property type="component" value="Unassembled WGS sequence"/>
</dbReference>
<accession>A0A8H7LAZ2</accession>
<dbReference type="EMBL" id="JACBPP010000003">
    <property type="protein sequence ID" value="KAF8003356.1"/>
    <property type="molecule type" value="Genomic_DNA"/>
</dbReference>
<proteinExistence type="predicted"/>
<comment type="caution">
    <text evidence="2">The sequence shown here is derived from an EMBL/GenBank/DDBJ whole genome shotgun (WGS) entry which is preliminary data.</text>
</comment>
<organism evidence="2 3">
    <name type="scientific">Metschnikowia pulcherrima</name>
    <dbReference type="NCBI Taxonomy" id="27326"/>
    <lineage>
        <taxon>Eukaryota</taxon>
        <taxon>Fungi</taxon>
        <taxon>Dikarya</taxon>
        <taxon>Ascomycota</taxon>
        <taxon>Saccharomycotina</taxon>
        <taxon>Pichiomycetes</taxon>
        <taxon>Metschnikowiaceae</taxon>
        <taxon>Metschnikowia</taxon>
    </lineage>
</organism>
<feature type="signal peptide" evidence="1">
    <location>
        <begin position="1"/>
        <end position="17"/>
    </location>
</feature>
<dbReference type="AlphaFoldDB" id="A0A8H7LAZ2"/>
<evidence type="ECO:0000313" key="3">
    <source>
        <dbReference type="Proteomes" id="UP000649328"/>
    </source>
</evidence>
<reference evidence="2" key="1">
    <citation type="submission" date="2020-10" db="EMBL/GenBank/DDBJ databases">
        <title>The Whole-Genome Sequence of Metschnikowia persimmonesis, a Novel Endophytic Yeast Species Isolated from Medicinal Plant Diospyros kaki Thumb.</title>
        <authorList>
            <person name="Rahmat E."/>
            <person name="Kang Y."/>
        </authorList>
    </citation>
    <scope>NUCLEOTIDE SEQUENCE</scope>
    <source>
        <strain evidence="2">KIOM G15050</strain>
    </source>
</reference>
<keyword evidence="1" id="KW-0732">Signal</keyword>
<keyword evidence="3" id="KW-1185">Reference proteome</keyword>
<name>A0A8H7LAZ2_9ASCO</name>
<sequence length="169" mass="18918">MWLVKVLFGLKLILTRAHLVLTDYSPNFPFFKSDHALQGPGQGSFKRTLNVSGNMRYSSHPSISRFYWQFSGSTTVCVPVDFERSKDLSILDSTVIDQRETMADREELDEKAVEKMKIELAALADELFSSVANVFSPPFFAATDLVVEDTVDSREATQNDSDKAIAENA</sequence>